<evidence type="ECO:0000313" key="8">
    <source>
        <dbReference type="EMBL" id="CAB4171968.1"/>
    </source>
</evidence>
<dbReference type="EMBL" id="LR797452">
    <property type="protein sequence ID" value="CAB4217907.1"/>
    <property type="molecule type" value="Genomic_DNA"/>
</dbReference>
<dbReference type="InterPro" id="IPR041247">
    <property type="entry name" value="Rad52_fam"/>
</dbReference>
<proteinExistence type="inferred from homology"/>
<dbReference type="GO" id="GO:0006310">
    <property type="term" value="P:DNA recombination"/>
    <property type="evidence" value="ECO:0007669"/>
    <property type="project" value="UniProtKB-ARBA"/>
</dbReference>
<protein>
    <submittedName>
        <fullName evidence="11">DNA repair protein Rad52/59/22</fullName>
    </submittedName>
</protein>
<dbReference type="EMBL" id="LR796698">
    <property type="protein sequence ID" value="CAB4160253.1"/>
    <property type="molecule type" value="Genomic_DNA"/>
</dbReference>
<dbReference type="EMBL" id="LR796762">
    <property type="protein sequence ID" value="CAB4164682.1"/>
    <property type="molecule type" value="Genomic_DNA"/>
</dbReference>
<dbReference type="EMBL" id="LR797395">
    <property type="protein sequence ID" value="CAB4213172.1"/>
    <property type="molecule type" value="Genomic_DNA"/>
</dbReference>
<accession>A0A6J5RTN1</accession>
<keyword evidence="3" id="KW-0234">DNA repair</keyword>
<dbReference type="Gene3D" id="3.30.390.80">
    <property type="entry name" value="DNA repair protein Rad52/59/22"/>
    <property type="match status" value="1"/>
</dbReference>
<dbReference type="EMBL" id="LR796878">
    <property type="protein sequence ID" value="CAB4171968.1"/>
    <property type="molecule type" value="Genomic_DNA"/>
</dbReference>
<dbReference type="EMBL" id="LR798395">
    <property type="protein sequence ID" value="CAB5228936.1"/>
    <property type="molecule type" value="Genomic_DNA"/>
</dbReference>
<sequence>MSEIYQQLAESFPPEMVRRLNKGGTNLIYIPISEVITRMNKIIGVENWSFTVKSWQQLGTSIVAHVSVQVTIDGKTITREGVGGQKIKMSKQGDPVDIGDEVKGAVSDALKKAVQTLGIGLYLARSEEAMEIEQAIDASVSAPPAPPAPVVSPKYAQFKSLLEASEENKAKIKTFWSNYGGGRPVPKPSEFTDEELDTLITELVSYSFAGSTLVEAPAKKKEKAPDMPPRRDID</sequence>
<evidence type="ECO:0000313" key="13">
    <source>
        <dbReference type="EMBL" id="CAB4217907.1"/>
    </source>
</evidence>
<evidence type="ECO:0000313" key="10">
    <source>
        <dbReference type="EMBL" id="CAB4191688.1"/>
    </source>
</evidence>
<evidence type="ECO:0000313" key="5">
    <source>
        <dbReference type="EMBL" id="CAB4155872.1"/>
    </source>
</evidence>
<evidence type="ECO:0000256" key="1">
    <source>
        <dbReference type="ARBA" id="ARBA00006638"/>
    </source>
</evidence>
<dbReference type="InterPro" id="IPR042525">
    <property type="entry name" value="Rad52_Rad59_Rad22_sf"/>
</dbReference>
<evidence type="ECO:0000256" key="2">
    <source>
        <dbReference type="ARBA" id="ARBA00022763"/>
    </source>
</evidence>
<comment type="similarity">
    <text evidence="1">Belongs to the RAD52 family.</text>
</comment>
<reference evidence="11" key="1">
    <citation type="submission" date="2020-05" db="EMBL/GenBank/DDBJ databases">
        <authorList>
            <person name="Chiriac C."/>
            <person name="Salcher M."/>
            <person name="Ghai R."/>
            <person name="Kavagutti S V."/>
        </authorList>
    </citation>
    <scope>NUCLEOTIDE SEQUENCE</scope>
</reference>
<dbReference type="EMBL" id="LR797305">
    <property type="protein sequence ID" value="CAB4200726.1"/>
    <property type="molecule type" value="Genomic_DNA"/>
</dbReference>
<organism evidence="11">
    <name type="scientific">uncultured Caudovirales phage</name>
    <dbReference type="NCBI Taxonomy" id="2100421"/>
    <lineage>
        <taxon>Viruses</taxon>
        <taxon>Duplodnaviria</taxon>
        <taxon>Heunggongvirae</taxon>
        <taxon>Uroviricota</taxon>
        <taxon>Caudoviricetes</taxon>
        <taxon>Peduoviridae</taxon>
        <taxon>Maltschvirus</taxon>
        <taxon>Maltschvirus maltsch</taxon>
    </lineage>
</organism>
<evidence type="ECO:0000313" key="14">
    <source>
        <dbReference type="EMBL" id="CAB5225181.1"/>
    </source>
</evidence>
<dbReference type="Pfam" id="PF04098">
    <property type="entry name" value="Rad52_Rad22"/>
    <property type="match status" value="1"/>
</dbReference>
<evidence type="ECO:0000256" key="3">
    <source>
        <dbReference type="ARBA" id="ARBA00023204"/>
    </source>
</evidence>
<evidence type="ECO:0000313" key="7">
    <source>
        <dbReference type="EMBL" id="CAB4164682.1"/>
    </source>
</evidence>
<keyword evidence="2" id="KW-0227">DNA damage</keyword>
<dbReference type="EMBL" id="LR797177">
    <property type="protein sequence ID" value="CAB4191688.1"/>
    <property type="molecule type" value="Genomic_DNA"/>
</dbReference>
<dbReference type="EMBL" id="LR796961">
    <property type="protein sequence ID" value="CAB4178351.1"/>
    <property type="molecule type" value="Genomic_DNA"/>
</dbReference>
<dbReference type="EMBL" id="LR796443">
    <property type="protein sequence ID" value="CAB4145252.1"/>
    <property type="molecule type" value="Genomic_DNA"/>
</dbReference>
<evidence type="ECO:0000313" key="6">
    <source>
        <dbReference type="EMBL" id="CAB4160253.1"/>
    </source>
</evidence>
<evidence type="ECO:0000313" key="12">
    <source>
        <dbReference type="EMBL" id="CAB4213172.1"/>
    </source>
</evidence>
<evidence type="ECO:0000313" key="15">
    <source>
        <dbReference type="EMBL" id="CAB5228936.1"/>
    </source>
</evidence>
<gene>
    <name evidence="9" type="ORF">UFOVP1002_102</name>
    <name evidence="10" type="ORF">UFOVP1217_93</name>
    <name evidence="11" type="ORF">UFOVP1343_77</name>
    <name evidence="12" type="ORF">UFOVP1438_126</name>
    <name evidence="15" type="ORF">UFOVP1541_59</name>
    <name evidence="13" type="ORF">UFOVP1592_122</name>
    <name evidence="4" type="ORF">UFOVP465_171</name>
    <name evidence="5" type="ORF">UFOVP666_29</name>
    <name evidence="6" type="ORF">UFOVP727_106</name>
    <name evidence="14" type="ORF">UFOVP741_109</name>
    <name evidence="7" type="ORF">UFOVP819_57</name>
    <name evidence="8" type="ORF">UFOVP926_30</name>
</gene>
<name>A0A6J5RTN1_9CAUD</name>
<evidence type="ECO:0000313" key="4">
    <source>
        <dbReference type="EMBL" id="CAB4145252.1"/>
    </source>
</evidence>
<dbReference type="GO" id="GO:0006302">
    <property type="term" value="P:double-strand break repair"/>
    <property type="evidence" value="ECO:0007669"/>
    <property type="project" value="UniProtKB-ARBA"/>
</dbReference>
<evidence type="ECO:0000313" key="9">
    <source>
        <dbReference type="EMBL" id="CAB4178351.1"/>
    </source>
</evidence>
<dbReference type="EMBL" id="LR798341">
    <property type="protein sequence ID" value="CAB5225181.1"/>
    <property type="molecule type" value="Genomic_DNA"/>
</dbReference>
<dbReference type="SUPFAM" id="SSF54768">
    <property type="entry name" value="dsRNA-binding domain-like"/>
    <property type="match status" value="1"/>
</dbReference>
<evidence type="ECO:0000313" key="11">
    <source>
        <dbReference type="EMBL" id="CAB4200726.1"/>
    </source>
</evidence>
<dbReference type="EMBL" id="LR796644">
    <property type="protein sequence ID" value="CAB4155872.1"/>
    <property type="molecule type" value="Genomic_DNA"/>
</dbReference>